<dbReference type="AlphaFoldDB" id="A0AAD6RIH7"/>
<reference evidence="1 2" key="1">
    <citation type="journal article" date="2023" name="Mol. Ecol. Resour.">
        <title>Chromosome-level genome assembly of a triploid poplar Populus alba 'Berolinensis'.</title>
        <authorList>
            <person name="Chen S."/>
            <person name="Yu Y."/>
            <person name="Wang X."/>
            <person name="Wang S."/>
            <person name="Zhang T."/>
            <person name="Zhou Y."/>
            <person name="He R."/>
            <person name="Meng N."/>
            <person name="Wang Y."/>
            <person name="Liu W."/>
            <person name="Liu Z."/>
            <person name="Liu J."/>
            <person name="Guo Q."/>
            <person name="Huang H."/>
            <person name="Sederoff R.R."/>
            <person name="Wang G."/>
            <person name="Qu G."/>
            <person name="Chen S."/>
        </authorList>
    </citation>
    <scope>NUCLEOTIDE SEQUENCE [LARGE SCALE GENOMIC DNA]</scope>
    <source>
        <strain evidence="1">SC-2020</strain>
    </source>
</reference>
<accession>A0AAD6RIH7</accession>
<gene>
    <name evidence="1" type="ORF">NC653_000195</name>
</gene>
<dbReference type="EMBL" id="JAQIZT010000001">
    <property type="protein sequence ID" value="KAJ7009437.1"/>
    <property type="molecule type" value="Genomic_DNA"/>
</dbReference>
<sequence length="62" mass="6950">MEKSDQTNSFRQIVEQLVCTLVSRKDMNKINSRKGDLVKTKSKLQIQNPVNLSVTGEEEGGV</sequence>
<organism evidence="1 2">
    <name type="scientific">Populus alba x Populus x berolinensis</name>
    <dbReference type="NCBI Taxonomy" id="444605"/>
    <lineage>
        <taxon>Eukaryota</taxon>
        <taxon>Viridiplantae</taxon>
        <taxon>Streptophyta</taxon>
        <taxon>Embryophyta</taxon>
        <taxon>Tracheophyta</taxon>
        <taxon>Spermatophyta</taxon>
        <taxon>Magnoliopsida</taxon>
        <taxon>eudicotyledons</taxon>
        <taxon>Gunneridae</taxon>
        <taxon>Pentapetalae</taxon>
        <taxon>rosids</taxon>
        <taxon>fabids</taxon>
        <taxon>Malpighiales</taxon>
        <taxon>Salicaceae</taxon>
        <taxon>Saliceae</taxon>
        <taxon>Populus</taxon>
    </lineage>
</organism>
<keyword evidence="2" id="KW-1185">Reference proteome</keyword>
<name>A0AAD6RIH7_9ROSI</name>
<protein>
    <submittedName>
        <fullName evidence="1">Uncharacterized protein</fullName>
    </submittedName>
</protein>
<evidence type="ECO:0000313" key="1">
    <source>
        <dbReference type="EMBL" id="KAJ7009437.1"/>
    </source>
</evidence>
<dbReference type="Proteomes" id="UP001164929">
    <property type="component" value="Chromosome 1"/>
</dbReference>
<comment type="caution">
    <text evidence="1">The sequence shown here is derived from an EMBL/GenBank/DDBJ whole genome shotgun (WGS) entry which is preliminary data.</text>
</comment>
<proteinExistence type="predicted"/>
<evidence type="ECO:0000313" key="2">
    <source>
        <dbReference type="Proteomes" id="UP001164929"/>
    </source>
</evidence>